<name>C5CHH8_KOSOT</name>
<organism evidence="1 2">
    <name type="scientific">Kosmotoga olearia (strain ATCC BAA-1733 / DSM 21960 / TBF 19.5.1)</name>
    <dbReference type="NCBI Taxonomy" id="521045"/>
    <lineage>
        <taxon>Bacteria</taxon>
        <taxon>Thermotogati</taxon>
        <taxon>Thermotogota</taxon>
        <taxon>Thermotogae</taxon>
        <taxon>Kosmotogales</taxon>
        <taxon>Kosmotogaceae</taxon>
        <taxon>Kosmotoga</taxon>
    </lineage>
</organism>
<proteinExistence type="predicted"/>
<dbReference type="Gene3D" id="3.30.70.1150">
    <property type="entry name" value="ACT-like. Chain A, domain 2"/>
    <property type="match status" value="1"/>
</dbReference>
<dbReference type="InterPro" id="IPR023860">
    <property type="entry name" value="FeFe-hyd_TM1266"/>
</dbReference>
<dbReference type="EMBL" id="CP001634">
    <property type="protein sequence ID" value="ACR79733.1"/>
    <property type="molecule type" value="Genomic_DNA"/>
</dbReference>
<sequence length="82" mass="8969">MQERKVGIVAITVLNRENYARVNEILHQFADVILGRMGLPVKERQISIISVLVDGTTDEIGALTGKLGQIEGVKVKATLLKV</sequence>
<dbReference type="AlphaFoldDB" id="C5CHH8"/>
<evidence type="ECO:0000313" key="2">
    <source>
        <dbReference type="Proteomes" id="UP000002382"/>
    </source>
</evidence>
<evidence type="ECO:0000313" key="1">
    <source>
        <dbReference type="EMBL" id="ACR79733.1"/>
    </source>
</evidence>
<dbReference type="Proteomes" id="UP000002382">
    <property type="component" value="Chromosome"/>
</dbReference>
<dbReference type="KEGG" id="kol:Kole_1026"/>
<dbReference type="HOGENOM" id="CLU_170247_0_1_0"/>
<dbReference type="Pfam" id="PF21699">
    <property type="entry name" value="TM1266-like"/>
    <property type="match status" value="1"/>
</dbReference>
<gene>
    <name evidence="1" type="ordered locus">Kole_1026</name>
</gene>
<dbReference type="NCBIfam" id="TIGR03959">
    <property type="entry name" value="hyd_TM1266"/>
    <property type="match status" value="1"/>
</dbReference>
<dbReference type="RefSeq" id="WP_015868394.1">
    <property type="nucleotide sequence ID" value="NC_012785.1"/>
</dbReference>
<dbReference type="SUPFAM" id="SSF55021">
    <property type="entry name" value="ACT-like"/>
    <property type="match status" value="1"/>
</dbReference>
<reference evidence="1 2" key="1">
    <citation type="submission" date="2009-06" db="EMBL/GenBank/DDBJ databases">
        <title>Complete sequence of Thermotogales bacterium TBF 19.5.1.</title>
        <authorList>
            <consortium name="US DOE Joint Genome Institute"/>
            <person name="Lucas S."/>
            <person name="Copeland A."/>
            <person name="Lapidus A."/>
            <person name="Glavina del Rio T."/>
            <person name="Tice H."/>
            <person name="Bruce D."/>
            <person name="Goodwin L."/>
            <person name="Pitluck S."/>
            <person name="Chertkov O."/>
            <person name="Brettin T."/>
            <person name="Detter J.C."/>
            <person name="Han C."/>
            <person name="Schmutz J."/>
            <person name="Larimer F."/>
            <person name="Land M."/>
            <person name="Hauser L."/>
            <person name="Kyrpides N."/>
            <person name="Ovchinnikova G."/>
            <person name="Noll K."/>
        </authorList>
    </citation>
    <scope>NUCLEOTIDE SEQUENCE [LARGE SCALE GENOMIC DNA]</scope>
    <source>
        <strain evidence="2">ATCC BAA-1733 / DSM 21960 / TBF 19.5.1</strain>
    </source>
</reference>
<dbReference type="InterPro" id="IPR045865">
    <property type="entry name" value="ACT-like_dom_sf"/>
</dbReference>
<dbReference type="STRING" id="521045.Kole_1026"/>
<dbReference type="InterPro" id="IPR027271">
    <property type="entry name" value="Acetolactate_synth/TF_NikR_C"/>
</dbReference>
<dbReference type="eggNOG" id="COG0864">
    <property type="taxonomic scope" value="Bacteria"/>
</dbReference>
<protein>
    <submittedName>
        <fullName evidence="1">Transcriptional regulator</fullName>
    </submittedName>
</protein>
<keyword evidence="2" id="KW-1185">Reference proteome</keyword>
<accession>C5CHH8</accession>
<reference evidence="1 2" key="2">
    <citation type="journal article" date="2011" name="J. Bacteriol.">
        <title>Genome Sequence of Kosmotoga olearia Strain TBF 19.5.1, a Thermophilic Bacterium with a Wide Growth Temperature Range, Isolated from the Troll B Oil Platform in the North Sea.</title>
        <authorList>
            <person name="Swithers K.S."/>
            <person name="Dipippo J.L."/>
            <person name="Bruce D.C."/>
            <person name="Detter C."/>
            <person name="Tapia R."/>
            <person name="Han S."/>
            <person name="Goodwin L.A."/>
            <person name="Han J."/>
            <person name="Woyke T."/>
            <person name="Pitluck S."/>
            <person name="Pennacchio L."/>
            <person name="Nolan M."/>
            <person name="Mikhailova N."/>
            <person name="Land M.L."/>
            <person name="Nesbo C.L."/>
            <person name="Gogarten J.P."/>
            <person name="Noll K.M."/>
        </authorList>
    </citation>
    <scope>NUCLEOTIDE SEQUENCE [LARGE SCALE GENOMIC DNA]</scope>
    <source>
        <strain evidence="2">ATCC BAA-1733 / DSM 21960 / TBF 19.5.1</strain>
    </source>
</reference>